<reference evidence="2" key="1">
    <citation type="submission" date="2018-11" db="EMBL/GenBank/DDBJ databases">
        <authorList>
            <consortium name="Pathogen Informatics"/>
        </authorList>
    </citation>
    <scope>NUCLEOTIDE SEQUENCE</scope>
</reference>
<sequence length="85" mass="9170">MGFKVGKRKPHPRRVGPEQRSAGCGCASLFLEDEYVESNCTPVVCQKKRLEAGPTPATLGSSPSSEVHFLLDNAARQECSKGSIH</sequence>
<gene>
    <name evidence="2" type="ORF">PXEA_LOCUS3123</name>
</gene>
<organism evidence="2 3">
    <name type="scientific">Protopolystoma xenopodis</name>
    <dbReference type="NCBI Taxonomy" id="117903"/>
    <lineage>
        <taxon>Eukaryota</taxon>
        <taxon>Metazoa</taxon>
        <taxon>Spiralia</taxon>
        <taxon>Lophotrochozoa</taxon>
        <taxon>Platyhelminthes</taxon>
        <taxon>Monogenea</taxon>
        <taxon>Polyopisthocotylea</taxon>
        <taxon>Polystomatidea</taxon>
        <taxon>Polystomatidae</taxon>
        <taxon>Protopolystoma</taxon>
    </lineage>
</organism>
<feature type="region of interest" description="Disordered" evidence="1">
    <location>
        <begin position="1"/>
        <end position="22"/>
    </location>
</feature>
<comment type="caution">
    <text evidence="2">The sequence shown here is derived from an EMBL/GenBank/DDBJ whole genome shotgun (WGS) entry which is preliminary data.</text>
</comment>
<proteinExistence type="predicted"/>
<dbReference type="EMBL" id="CAAALY010006961">
    <property type="protein sequence ID" value="VEL09683.1"/>
    <property type="molecule type" value="Genomic_DNA"/>
</dbReference>
<accession>A0A448WE92</accession>
<evidence type="ECO:0000256" key="1">
    <source>
        <dbReference type="SAM" id="MobiDB-lite"/>
    </source>
</evidence>
<feature type="compositionally biased region" description="Basic residues" evidence="1">
    <location>
        <begin position="1"/>
        <end position="14"/>
    </location>
</feature>
<name>A0A448WE92_9PLAT</name>
<evidence type="ECO:0000313" key="2">
    <source>
        <dbReference type="EMBL" id="VEL09683.1"/>
    </source>
</evidence>
<dbReference type="Proteomes" id="UP000784294">
    <property type="component" value="Unassembled WGS sequence"/>
</dbReference>
<keyword evidence="3" id="KW-1185">Reference proteome</keyword>
<protein>
    <submittedName>
        <fullName evidence="2">Uncharacterized protein</fullName>
    </submittedName>
</protein>
<dbReference type="AlphaFoldDB" id="A0A448WE92"/>
<evidence type="ECO:0000313" key="3">
    <source>
        <dbReference type="Proteomes" id="UP000784294"/>
    </source>
</evidence>